<keyword evidence="4" id="KW-1185">Reference proteome</keyword>
<protein>
    <submittedName>
        <fullName evidence="3">VWA domain-containing protein</fullName>
    </submittedName>
</protein>
<dbReference type="AlphaFoldDB" id="A0A7D5E6C6"/>
<dbReference type="SUPFAM" id="SSF52317">
    <property type="entry name" value="Class I glutamine amidotransferase-like"/>
    <property type="match status" value="1"/>
</dbReference>
<feature type="transmembrane region" description="Helical" evidence="1">
    <location>
        <begin position="34"/>
        <end position="55"/>
    </location>
</feature>
<dbReference type="GeneID" id="55821170"/>
<evidence type="ECO:0000259" key="2">
    <source>
        <dbReference type="PROSITE" id="PS50234"/>
    </source>
</evidence>
<dbReference type="InterPro" id="IPR002035">
    <property type="entry name" value="VWF_A"/>
</dbReference>
<organism evidence="3 4">
    <name type="scientific">Methanolobus zinderi</name>
    <dbReference type="NCBI Taxonomy" id="536044"/>
    <lineage>
        <taxon>Archaea</taxon>
        <taxon>Methanobacteriati</taxon>
        <taxon>Methanobacteriota</taxon>
        <taxon>Stenosarchaea group</taxon>
        <taxon>Methanomicrobia</taxon>
        <taxon>Methanosarcinales</taxon>
        <taxon>Methanosarcinaceae</taxon>
        <taxon>Methanolobus</taxon>
    </lineage>
</organism>
<dbReference type="KEGG" id="mzi:HWN40_05805"/>
<feature type="domain" description="VWFA" evidence="2">
    <location>
        <begin position="368"/>
        <end position="548"/>
    </location>
</feature>
<dbReference type="Gene3D" id="3.40.50.410">
    <property type="entry name" value="von Willebrand factor, type A domain"/>
    <property type="match status" value="2"/>
</dbReference>
<dbReference type="PROSITE" id="PS50234">
    <property type="entry name" value="VWFA"/>
    <property type="match status" value="1"/>
</dbReference>
<dbReference type="RefSeq" id="WP_176964849.1">
    <property type="nucleotide sequence ID" value="NZ_CP058215.1"/>
</dbReference>
<reference evidence="3 4" key="1">
    <citation type="submission" date="2020-06" db="EMBL/GenBank/DDBJ databases">
        <title>Methanolobus halotolerans sp. nov., isolated from a saline lake Tus in Siberia.</title>
        <authorList>
            <person name="Shen Y."/>
            <person name="Chen S.-C."/>
            <person name="Lai M.-C."/>
            <person name="Huang H.-H."/>
            <person name="Chiu H.-H."/>
            <person name="Tang S.-L."/>
            <person name="Rogozin D.Y."/>
            <person name="Degermendzhy A.G."/>
        </authorList>
    </citation>
    <scope>NUCLEOTIDE SEQUENCE [LARGE SCALE GENOMIC DNA]</scope>
    <source>
        <strain evidence="3 4">DSM 21339</strain>
    </source>
</reference>
<dbReference type="Pfam" id="PF00092">
    <property type="entry name" value="VWA"/>
    <property type="match status" value="1"/>
</dbReference>
<dbReference type="InterPro" id="IPR029062">
    <property type="entry name" value="Class_I_gatase-like"/>
</dbReference>
<feature type="transmembrane region" description="Helical" evidence="1">
    <location>
        <begin position="12"/>
        <end position="27"/>
    </location>
</feature>
<dbReference type="SUPFAM" id="SSF53300">
    <property type="entry name" value="vWA-like"/>
    <property type="match status" value="1"/>
</dbReference>
<dbReference type="SMART" id="SM00327">
    <property type="entry name" value="VWA"/>
    <property type="match status" value="1"/>
</dbReference>
<keyword evidence="1" id="KW-0472">Membrane</keyword>
<accession>A0A7D5E6C6</accession>
<dbReference type="PANTHER" id="PTHR37947">
    <property type="entry name" value="BLL2462 PROTEIN"/>
    <property type="match status" value="1"/>
</dbReference>
<dbReference type="InterPro" id="IPR036465">
    <property type="entry name" value="vWFA_dom_sf"/>
</dbReference>
<dbReference type="Proteomes" id="UP000509594">
    <property type="component" value="Chromosome"/>
</dbReference>
<evidence type="ECO:0000313" key="4">
    <source>
        <dbReference type="Proteomes" id="UP000509594"/>
    </source>
</evidence>
<dbReference type="EMBL" id="CP058215">
    <property type="protein sequence ID" value="QLC49793.1"/>
    <property type="molecule type" value="Genomic_DNA"/>
</dbReference>
<keyword evidence="1" id="KW-1133">Transmembrane helix</keyword>
<evidence type="ECO:0000313" key="3">
    <source>
        <dbReference type="EMBL" id="QLC49793.1"/>
    </source>
</evidence>
<dbReference type="Gene3D" id="3.40.50.880">
    <property type="match status" value="1"/>
</dbReference>
<proteinExistence type="predicted"/>
<dbReference type="OrthoDB" id="147382at2157"/>
<gene>
    <name evidence="3" type="ORF">HWN40_05805</name>
</gene>
<name>A0A7D5E6C6_9EURY</name>
<feature type="transmembrane region" description="Helical" evidence="1">
    <location>
        <begin position="786"/>
        <end position="805"/>
    </location>
</feature>
<sequence>MAIINFESPEMLWLIVPVIIGGIYLFRKSTKKSLIISRMIVAILLVIAFASPYTLDARVSSSENPDIVLISDETASMELFNGETSTNLYEALTAMTPTTLVRLTGEETALGDAIMQYARGDNQIVLVTDGNNNRGAEIEEALEFADDVGTTVYYVEPDLETNDLSAQIVGDKTVIVGNDNQFNILVTQADEETISFSYELYRDDELIRSGDSEINEDERTKTIPVPQISFSELGEHTLRLVITPSSDSDPINNEFYKSIYAIPKPPIQAVGLETDSPLAYNLFKLYDVDTSDDFSDLDGTKAIVLDNVHANSLSAGDVEDLKEYLRDGRGIVVVGGERSYNFGNYLDSDIEQILPVISEPTDYSGGRNVVLVLDVSQSTAAHGTLGDILGNAVHIIENENLRDAYLGVIAFGSEGLDVSNGLVYLGSASNVESLRNSVETLSPTTTSETSLNEGLLIAEEWLQNEVGELDIIIISDGGIEQSYDESLEIANNIQGNGVNMYYVHIQSSAPSQYDNTGTPYAEKLMSEIGGIYFHVAQGERANIVFDDLQEPTDTGNETQISSYPLIELNTKHFITRDVDLEGNITGFNDVTPKAGADRLVITSTGKPVLTTWRYSLGRVAALTTDNGEGGETRWATQLYSGNNSKLISSTLSWAVGNPREETGAVVEAPDGWFGTPVEIELTMYDDGIPILKLDGEDVSISLTGDNVYEASVEPDTIGMHDLSGYPIAINYGLEYRDVGLNEDLPAMIKQYGGQTYEDGQDARANLLVDARENSQTLVRESISQKIWFLLAALVIFLGEVILRRIREIQEMKRMQREVQG</sequence>
<evidence type="ECO:0000256" key="1">
    <source>
        <dbReference type="SAM" id="Phobius"/>
    </source>
</evidence>
<dbReference type="PANTHER" id="PTHR37947:SF1">
    <property type="entry name" value="BLL2462 PROTEIN"/>
    <property type="match status" value="1"/>
</dbReference>
<keyword evidence="1" id="KW-0812">Transmembrane</keyword>